<organism evidence="1 2">
    <name type="scientific">Paenibacillus septentrionalis</name>
    <dbReference type="NCBI Taxonomy" id="429342"/>
    <lineage>
        <taxon>Bacteria</taxon>
        <taxon>Bacillati</taxon>
        <taxon>Bacillota</taxon>
        <taxon>Bacilli</taxon>
        <taxon>Bacillales</taxon>
        <taxon>Paenibacillaceae</taxon>
        <taxon>Paenibacillus</taxon>
    </lineage>
</organism>
<dbReference type="RefSeq" id="WP_379236901.1">
    <property type="nucleotide sequence ID" value="NZ_JBHSTE010000006.1"/>
</dbReference>
<protein>
    <submittedName>
        <fullName evidence="1">Uncharacterized protein</fullName>
    </submittedName>
</protein>
<sequence>MPIRQIGICSLVFLATILICAAFSFYSQQYNKTQRFLGNWSSTDQLKAHSTSTPFFPRQYVRILPNLQKDLETPDHLQ</sequence>
<gene>
    <name evidence="1" type="ORF">ACFP56_17390</name>
</gene>
<keyword evidence="2" id="KW-1185">Reference proteome</keyword>
<dbReference type="Proteomes" id="UP001596233">
    <property type="component" value="Unassembled WGS sequence"/>
</dbReference>
<reference evidence="2" key="1">
    <citation type="journal article" date="2019" name="Int. J. Syst. Evol. Microbiol.">
        <title>The Global Catalogue of Microorganisms (GCM) 10K type strain sequencing project: providing services to taxonomists for standard genome sequencing and annotation.</title>
        <authorList>
            <consortium name="The Broad Institute Genomics Platform"/>
            <consortium name="The Broad Institute Genome Sequencing Center for Infectious Disease"/>
            <person name="Wu L."/>
            <person name="Ma J."/>
        </authorList>
    </citation>
    <scope>NUCLEOTIDE SEQUENCE [LARGE SCALE GENOMIC DNA]</scope>
    <source>
        <strain evidence="2">PCU 280</strain>
    </source>
</reference>
<evidence type="ECO:0000313" key="2">
    <source>
        <dbReference type="Proteomes" id="UP001596233"/>
    </source>
</evidence>
<comment type="caution">
    <text evidence="1">The sequence shown here is derived from an EMBL/GenBank/DDBJ whole genome shotgun (WGS) entry which is preliminary data.</text>
</comment>
<proteinExistence type="predicted"/>
<dbReference type="EMBL" id="JBHSTE010000006">
    <property type="protein sequence ID" value="MFC6334405.1"/>
    <property type="molecule type" value="Genomic_DNA"/>
</dbReference>
<evidence type="ECO:0000313" key="1">
    <source>
        <dbReference type="EMBL" id="MFC6334405.1"/>
    </source>
</evidence>
<accession>A0ABW1VA88</accession>
<name>A0ABW1VA88_9BACL</name>